<evidence type="ECO:0000259" key="1">
    <source>
        <dbReference type="Pfam" id="PF08241"/>
    </source>
</evidence>
<dbReference type="PANTHER" id="PTHR43591:SF110">
    <property type="entry name" value="RHODANESE DOMAIN-CONTAINING PROTEIN"/>
    <property type="match status" value="1"/>
</dbReference>
<name>A0A4R5QNW9_9PROT</name>
<dbReference type="PANTHER" id="PTHR43591">
    <property type="entry name" value="METHYLTRANSFERASE"/>
    <property type="match status" value="1"/>
</dbReference>
<dbReference type="GO" id="GO:0008757">
    <property type="term" value="F:S-adenosylmethionine-dependent methyltransferase activity"/>
    <property type="evidence" value="ECO:0007669"/>
    <property type="project" value="InterPro"/>
</dbReference>
<dbReference type="OrthoDB" id="7171187at2"/>
<protein>
    <submittedName>
        <fullName evidence="2">Class I SAM-dependent methyltransferase</fullName>
    </submittedName>
</protein>
<dbReference type="AlphaFoldDB" id="A0A4R5QNW9"/>
<feature type="domain" description="Methyltransferase type 11" evidence="1">
    <location>
        <begin position="79"/>
        <end position="180"/>
    </location>
</feature>
<evidence type="ECO:0000313" key="3">
    <source>
        <dbReference type="Proteomes" id="UP000295096"/>
    </source>
</evidence>
<dbReference type="InterPro" id="IPR029063">
    <property type="entry name" value="SAM-dependent_MTases_sf"/>
</dbReference>
<dbReference type="InterPro" id="IPR013216">
    <property type="entry name" value="Methyltransf_11"/>
</dbReference>
<dbReference type="EMBL" id="SMSJ01000001">
    <property type="protein sequence ID" value="TDH64518.1"/>
    <property type="molecule type" value="Genomic_DNA"/>
</dbReference>
<comment type="caution">
    <text evidence="2">The sequence shown here is derived from an EMBL/GenBank/DDBJ whole genome shotgun (WGS) entry which is preliminary data.</text>
</comment>
<keyword evidence="2" id="KW-0808">Transferase</keyword>
<dbReference type="Proteomes" id="UP000295096">
    <property type="component" value="Unassembled WGS sequence"/>
</dbReference>
<evidence type="ECO:0000313" key="2">
    <source>
        <dbReference type="EMBL" id="TDH64518.1"/>
    </source>
</evidence>
<keyword evidence="2" id="KW-0489">Methyltransferase</keyword>
<reference evidence="2 3" key="1">
    <citation type="journal article" date="2016" name="J. Microbiol.">
        <title>Dankookia rubra gen. nov., sp. nov., an alphaproteobacterium isolated from sediment of a shallow stream.</title>
        <authorList>
            <person name="Kim W.H."/>
            <person name="Kim D.H."/>
            <person name="Kang K."/>
            <person name="Ahn T.Y."/>
        </authorList>
    </citation>
    <scope>NUCLEOTIDE SEQUENCE [LARGE SCALE GENOMIC DNA]</scope>
    <source>
        <strain evidence="2 3">JCM30602</strain>
    </source>
</reference>
<accession>A0A4R5QNW9</accession>
<proteinExistence type="predicted"/>
<dbReference type="SUPFAM" id="SSF53335">
    <property type="entry name" value="S-adenosyl-L-methionine-dependent methyltransferases"/>
    <property type="match status" value="1"/>
</dbReference>
<gene>
    <name evidence="2" type="ORF">E2C06_00815</name>
</gene>
<sequence>MQPKIDLPVRKHYSDHLGLSFFDLSNVHYRALVSGMTDENRWHFEHNNIESHLSFLQGWAPQVVQWSASLPFPPGSVHLDLGAGEGNLCYILAKRGYNSIAVELSATILHSATLYQESIRRSAPNNSHLNLWVADIYDLPLDDSSVDFVTIKEVLHHLENLDGLFQEISRVLKPNGVVYIWEPFYPSFGPLRWHLSTYVKPREIELGIHHIYHSYDDYNRLFDKWMSNFSIERRYHRTKIQHYLTRSRFFQGSIFTSGQIKPYDHSRFGEPQGRHSDRVQIKPADFLHEELLPKGLAMTRRRREYLDSLFVASS</sequence>
<keyword evidence="3" id="KW-1185">Reference proteome</keyword>
<dbReference type="Pfam" id="PF08241">
    <property type="entry name" value="Methyltransf_11"/>
    <property type="match status" value="1"/>
</dbReference>
<dbReference type="GO" id="GO:0032259">
    <property type="term" value="P:methylation"/>
    <property type="evidence" value="ECO:0007669"/>
    <property type="project" value="UniProtKB-KW"/>
</dbReference>
<dbReference type="Gene3D" id="3.40.50.150">
    <property type="entry name" value="Vaccinia Virus protein VP39"/>
    <property type="match status" value="1"/>
</dbReference>
<organism evidence="2 3">
    <name type="scientific">Dankookia rubra</name>
    <dbReference type="NCBI Taxonomy" id="1442381"/>
    <lineage>
        <taxon>Bacteria</taxon>
        <taxon>Pseudomonadati</taxon>
        <taxon>Pseudomonadota</taxon>
        <taxon>Alphaproteobacteria</taxon>
        <taxon>Acetobacterales</taxon>
        <taxon>Roseomonadaceae</taxon>
        <taxon>Dankookia</taxon>
    </lineage>
</organism>
<dbReference type="RefSeq" id="WP_133286674.1">
    <property type="nucleotide sequence ID" value="NZ_SMSJ01000001.1"/>
</dbReference>
<dbReference type="CDD" id="cd02440">
    <property type="entry name" value="AdoMet_MTases"/>
    <property type="match status" value="1"/>
</dbReference>